<protein>
    <submittedName>
        <fullName evidence="2">Amidohydrolase</fullName>
    </submittedName>
</protein>
<dbReference type="Pfam" id="PF04909">
    <property type="entry name" value="Amidohydro_2"/>
    <property type="match status" value="1"/>
</dbReference>
<dbReference type="SUPFAM" id="SSF51556">
    <property type="entry name" value="Metallo-dependent hydrolases"/>
    <property type="match status" value="1"/>
</dbReference>
<feature type="domain" description="Amidohydrolase-related" evidence="1">
    <location>
        <begin position="107"/>
        <end position="266"/>
    </location>
</feature>
<gene>
    <name evidence="2" type="ORF">OB236_25760</name>
</gene>
<dbReference type="Proteomes" id="UP001652445">
    <property type="component" value="Unassembled WGS sequence"/>
</dbReference>
<dbReference type="PROSITE" id="PS51257">
    <property type="entry name" value="PROKAR_LIPOPROTEIN"/>
    <property type="match status" value="1"/>
</dbReference>
<name>A0ABT2ULJ5_9BACL</name>
<reference evidence="2 3" key="1">
    <citation type="submission" date="2022-09" db="EMBL/GenBank/DDBJ databases">
        <authorList>
            <person name="Han X.L."/>
            <person name="Wang Q."/>
            <person name="Lu T."/>
        </authorList>
    </citation>
    <scope>NUCLEOTIDE SEQUENCE [LARGE SCALE GENOMIC DNA]</scope>
    <source>
        <strain evidence="2 3">WQ 127069</strain>
    </source>
</reference>
<dbReference type="RefSeq" id="WP_262686462.1">
    <property type="nucleotide sequence ID" value="NZ_JAOQIO010000094.1"/>
</dbReference>
<organism evidence="2 3">
    <name type="scientific">Paenibacillus baimaensis</name>
    <dbReference type="NCBI Taxonomy" id="2982185"/>
    <lineage>
        <taxon>Bacteria</taxon>
        <taxon>Bacillati</taxon>
        <taxon>Bacillota</taxon>
        <taxon>Bacilli</taxon>
        <taxon>Bacillales</taxon>
        <taxon>Paenibacillaceae</taxon>
        <taxon>Paenibacillus</taxon>
    </lineage>
</organism>
<dbReference type="Gene3D" id="3.20.20.140">
    <property type="entry name" value="Metal-dependent hydrolases"/>
    <property type="match status" value="1"/>
</dbReference>
<sequence length="373" mass="41662">MRSKKKISYLLLILFFACIGAVLLGKVLFLSDTTATQEIIPITEPKPVTTENTAPQTANKSLIELIRAYGDIPLIDAHNHDASDYKYIRMKNMWETTAVDRIVLFGDVSEPSAVKTDEIAWEAYRDRPEVIIPFFSGINLLESSGVDAARTMLEKGYFGIGEIAAASTNSPVLSKVAWKTKDPMDGFLPQIYELCAQYKAPVLLHIDPPNGFVIEKFKDALASYPNTTFIFAHANAFNSPGNIRELLKTYPNVYADFFAGFTAFNPESSNKLKDFIPVMKEFPDRFVLSTDSGFGLKSEEQAIEGMYRLIDELGDKKIATMIAYDNLYSLIRDQPATTTQIEAIRKLDNGKIQTLNLEKLTKLEAGEILVGKR</sequence>
<proteinExistence type="predicted"/>
<evidence type="ECO:0000313" key="2">
    <source>
        <dbReference type="EMBL" id="MCU6795524.1"/>
    </source>
</evidence>
<accession>A0ABT2ULJ5</accession>
<evidence type="ECO:0000313" key="3">
    <source>
        <dbReference type="Proteomes" id="UP001652445"/>
    </source>
</evidence>
<comment type="caution">
    <text evidence="2">The sequence shown here is derived from an EMBL/GenBank/DDBJ whole genome shotgun (WGS) entry which is preliminary data.</text>
</comment>
<dbReference type="InterPro" id="IPR006680">
    <property type="entry name" value="Amidohydro-rel"/>
</dbReference>
<evidence type="ECO:0000259" key="1">
    <source>
        <dbReference type="Pfam" id="PF04909"/>
    </source>
</evidence>
<dbReference type="InterPro" id="IPR032466">
    <property type="entry name" value="Metal_Hydrolase"/>
</dbReference>
<dbReference type="EMBL" id="JAOQIO010000094">
    <property type="protein sequence ID" value="MCU6795524.1"/>
    <property type="molecule type" value="Genomic_DNA"/>
</dbReference>
<keyword evidence="3" id="KW-1185">Reference proteome</keyword>